<gene>
    <name evidence="1 3" type="primary">lptD</name>
    <name evidence="3" type="ORF">LHA26_01205</name>
</gene>
<comment type="similarity">
    <text evidence="1">Belongs to the LptD family.</text>
</comment>
<keyword evidence="1" id="KW-0472">Membrane</keyword>
<dbReference type="InterPro" id="IPR007543">
    <property type="entry name" value="LptD_C"/>
</dbReference>
<keyword evidence="4" id="KW-1185">Reference proteome</keyword>
<dbReference type="Pfam" id="PF04453">
    <property type="entry name" value="LptD"/>
    <property type="match status" value="1"/>
</dbReference>
<evidence type="ECO:0000256" key="1">
    <source>
        <dbReference type="HAMAP-Rule" id="MF_01411"/>
    </source>
</evidence>
<dbReference type="EMBL" id="CP084930">
    <property type="protein sequence ID" value="USI73129.1"/>
    <property type="molecule type" value="Genomic_DNA"/>
</dbReference>
<proteinExistence type="inferred from homology"/>
<comment type="function">
    <text evidence="1">Involved in the assembly of lipopolysaccharide (LPS) at the surface of the outer membrane.</text>
</comment>
<dbReference type="RefSeq" id="WP_252166941.1">
    <property type="nucleotide sequence ID" value="NZ_CP084930.1"/>
</dbReference>
<dbReference type="InterPro" id="IPR020889">
    <property type="entry name" value="LipoPS_assembly_LptD"/>
</dbReference>
<sequence length="751" mass="82918">MAAALALAAAPGLGQTVADGAAPAAADAGLARPVASPALAVAGENKPLADNEVAFTADRIDYDYQAKIVTASGDVRMVRQGTHLRADKVIWNRGTGKAHAYGSVAVQNPQGDTSYADELELTDDLKNGIAQNLLLVLENGGRMAALKGQRQNGVYTLEHAAYSPCDVTTDHGCPKQPLWEITADRVTYDPERHRLSYRDARLRFFGVPLFWLPAFSHPDGSGQGGNSGLLVPDASYNSRNGLSLQLPYFWQIAPNRDLTVTPHLFTAVLPMIEAQYRELNSLGAFQIHGYATSSSQASNNVVNSTREFRGYIDANGRYQLGPDWTIRASIREVTDKTFLRRYEISDDDRLRSTISAERIDDDSYLSIAGWRFRTLVLGQSQKTQPFAVPLIDYRRRIGESLLGGTFTLQANTLAITRDEGQSTQRAFAGVQWQKWSLLPTGQLLTFTAYARGDVYHSADNDLTTTTIYQGDPGWQTRGIAAAAVDMRWPFVGTLFGGTQRVTPRVQFVASPHAKNLAIPNEDARAIDLEDSNLFALNRFNGYDRWEGDTRVTYGLDYALDLPRFALRSVIGQSYRLAGPDSLFPDGTGLSGDFSDIVGRTTIRYGSFVSLTHRFRLDKHSLAVRRSEVDATLGTQDTYVLIGYLNLNRNISPEIEDLRDHQELRLGGRVLLMKRWSVFGSTTVDLTNEVNTTNPLASTADGFNPVQSRVGLAYEDDCFRASIQWHRDFAAFGDARRGSTIQFQLAFKNLGR</sequence>
<accession>A0ABY4X8C3</accession>
<name>A0ABY4X8C3_9SPHN</name>
<comment type="subunit">
    <text evidence="1">Component of the lipopolysaccharide transport and assembly complex.</text>
</comment>
<dbReference type="PANTHER" id="PTHR30189:SF1">
    <property type="entry name" value="LPS-ASSEMBLY PROTEIN LPTD"/>
    <property type="match status" value="1"/>
</dbReference>
<comment type="subcellular location">
    <subcellularLocation>
        <location evidence="1">Cell outer membrane</location>
    </subcellularLocation>
</comment>
<dbReference type="Gene3D" id="2.60.450.10">
    <property type="entry name" value="Lipopolysaccharide (LPS) transport protein A like domain"/>
    <property type="match status" value="1"/>
</dbReference>
<keyword evidence="1" id="KW-0732">Signal</keyword>
<dbReference type="HAMAP" id="MF_01411">
    <property type="entry name" value="LPS_assembly_LptD"/>
    <property type="match status" value="1"/>
</dbReference>
<dbReference type="InterPro" id="IPR050218">
    <property type="entry name" value="LptD"/>
</dbReference>
<keyword evidence="1" id="KW-0998">Cell outer membrane</keyword>
<feature type="domain" description="LptD C-terminal" evidence="2">
    <location>
        <begin position="308"/>
        <end position="651"/>
    </location>
</feature>
<dbReference type="Proteomes" id="UP001056937">
    <property type="component" value="Chromosome 1"/>
</dbReference>
<comment type="caution">
    <text evidence="1">Lacks conserved residue(s) required for the propagation of feature annotation.</text>
</comment>
<reference evidence="3" key="1">
    <citation type="journal article" date="2022" name="Toxins">
        <title>Genomic Analysis of Sphingopyxis sp. USTB-05 for Biodegrading Cyanobacterial Hepatotoxins.</title>
        <authorList>
            <person name="Liu C."/>
            <person name="Xu Q."/>
            <person name="Zhao Z."/>
            <person name="Zhang H."/>
            <person name="Liu X."/>
            <person name="Yin C."/>
            <person name="Liu Y."/>
            <person name="Yan H."/>
        </authorList>
    </citation>
    <scope>NUCLEOTIDE SEQUENCE</scope>
    <source>
        <strain evidence="3">NBD5</strain>
    </source>
</reference>
<evidence type="ECO:0000313" key="3">
    <source>
        <dbReference type="EMBL" id="USI73129.1"/>
    </source>
</evidence>
<organism evidence="3 4">
    <name type="scientific">Sphingomonas morindae</name>
    <dbReference type="NCBI Taxonomy" id="1541170"/>
    <lineage>
        <taxon>Bacteria</taxon>
        <taxon>Pseudomonadati</taxon>
        <taxon>Pseudomonadota</taxon>
        <taxon>Alphaproteobacteria</taxon>
        <taxon>Sphingomonadales</taxon>
        <taxon>Sphingomonadaceae</taxon>
        <taxon>Sphingomonas</taxon>
    </lineage>
</organism>
<evidence type="ECO:0000313" key="4">
    <source>
        <dbReference type="Proteomes" id="UP001056937"/>
    </source>
</evidence>
<protein>
    <recommendedName>
        <fullName evidence="1">LPS-assembly protein LptD</fullName>
    </recommendedName>
</protein>
<dbReference type="PANTHER" id="PTHR30189">
    <property type="entry name" value="LPS-ASSEMBLY PROTEIN"/>
    <property type="match status" value="1"/>
</dbReference>
<evidence type="ECO:0000259" key="2">
    <source>
        <dbReference type="Pfam" id="PF04453"/>
    </source>
</evidence>